<sequence>MICCDLTQECRHELRVELRLTAPNGFLTVFPRSEKYLSDIDHMMALQYLASKKRYDRYRSIMDFVFCELFPHWKPYCFAFYREKEKRLKDIMKKDELVRYDRRILIALTKAYNWYCDKREQSWSGFMNEINP</sequence>
<name>A0A6M3KZG6_9ZZZZ</name>
<proteinExistence type="predicted"/>
<reference evidence="1" key="1">
    <citation type="submission" date="2020-03" db="EMBL/GenBank/DDBJ databases">
        <title>The deep terrestrial virosphere.</title>
        <authorList>
            <person name="Holmfeldt K."/>
            <person name="Nilsson E."/>
            <person name="Simone D."/>
            <person name="Lopez-Fernandez M."/>
            <person name="Wu X."/>
            <person name="de Brujin I."/>
            <person name="Lundin D."/>
            <person name="Andersson A."/>
            <person name="Bertilsson S."/>
            <person name="Dopson M."/>
        </authorList>
    </citation>
    <scope>NUCLEOTIDE SEQUENCE</scope>
    <source>
        <strain evidence="1">MM415B02063</strain>
    </source>
</reference>
<dbReference type="EMBL" id="MT142639">
    <property type="protein sequence ID" value="QJA86508.1"/>
    <property type="molecule type" value="Genomic_DNA"/>
</dbReference>
<organism evidence="1">
    <name type="scientific">viral metagenome</name>
    <dbReference type="NCBI Taxonomy" id="1070528"/>
    <lineage>
        <taxon>unclassified sequences</taxon>
        <taxon>metagenomes</taxon>
        <taxon>organismal metagenomes</taxon>
    </lineage>
</organism>
<protein>
    <submittedName>
        <fullName evidence="1">Uncharacterized protein</fullName>
    </submittedName>
</protein>
<evidence type="ECO:0000313" key="1">
    <source>
        <dbReference type="EMBL" id="QJA86508.1"/>
    </source>
</evidence>
<gene>
    <name evidence="1" type="ORF">MM415B02063_0010</name>
</gene>
<accession>A0A6M3KZG6</accession>
<dbReference type="AlphaFoldDB" id="A0A6M3KZG6"/>